<evidence type="ECO:0000259" key="3">
    <source>
        <dbReference type="Pfam" id="PF09414"/>
    </source>
</evidence>
<gene>
    <name evidence="4" type="ORF">VTJ49DRAFT_6057</name>
</gene>
<reference evidence="4 5" key="1">
    <citation type="journal article" date="2024" name="Commun. Biol.">
        <title>Comparative genomic analysis of thermophilic fungi reveals convergent evolutionary adaptations and gene losses.</title>
        <authorList>
            <person name="Steindorff A.S."/>
            <person name="Aguilar-Pontes M.V."/>
            <person name="Robinson A.J."/>
            <person name="Andreopoulos B."/>
            <person name="LaButti K."/>
            <person name="Kuo A."/>
            <person name="Mondo S."/>
            <person name="Riley R."/>
            <person name="Otillar R."/>
            <person name="Haridas S."/>
            <person name="Lipzen A."/>
            <person name="Grimwood J."/>
            <person name="Schmutz J."/>
            <person name="Clum A."/>
            <person name="Reid I.D."/>
            <person name="Moisan M.C."/>
            <person name="Butler G."/>
            <person name="Nguyen T.T.M."/>
            <person name="Dewar K."/>
            <person name="Conant G."/>
            <person name="Drula E."/>
            <person name="Henrissat B."/>
            <person name="Hansel C."/>
            <person name="Singer S."/>
            <person name="Hutchinson M.I."/>
            <person name="de Vries R.P."/>
            <person name="Natvig D.O."/>
            <person name="Powell A.J."/>
            <person name="Tsang A."/>
            <person name="Grigoriev I.V."/>
        </authorList>
    </citation>
    <scope>NUCLEOTIDE SEQUENCE [LARGE SCALE GENOMIC DNA]</scope>
    <source>
        <strain evidence="4 5">CBS 620.91</strain>
    </source>
</reference>
<dbReference type="Pfam" id="PF09414">
    <property type="entry name" value="RNA_ligase"/>
    <property type="match status" value="1"/>
</dbReference>
<evidence type="ECO:0000256" key="2">
    <source>
        <dbReference type="SAM" id="MobiDB-lite"/>
    </source>
</evidence>
<dbReference type="SUPFAM" id="SSF56091">
    <property type="entry name" value="DNA ligase/mRNA capping enzyme, catalytic domain"/>
    <property type="match status" value="1"/>
</dbReference>
<organism evidence="4 5">
    <name type="scientific">Humicola insolens</name>
    <name type="common">Soft-rot fungus</name>
    <dbReference type="NCBI Taxonomy" id="85995"/>
    <lineage>
        <taxon>Eukaryota</taxon>
        <taxon>Fungi</taxon>
        <taxon>Dikarya</taxon>
        <taxon>Ascomycota</taxon>
        <taxon>Pezizomycotina</taxon>
        <taxon>Sordariomycetes</taxon>
        <taxon>Sordariomycetidae</taxon>
        <taxon>Sordariales</taxon>
        <taxon>Chaetomiaceae</taxon>
        <taxon>Mycothermus</taxon>
    </lineage>
</organism>
<feature type="region of interest" description="Disordered" evidence="2">
    <location>
        <begin position="46"/>
        <end position="68"/>
    </location>
</feature>
<dbReference type="EMBL" id="JAZGSY010000054">
    <property type="protein sequence ID" value="KAL1842075.1"/>
    <property type="molecule type" value="Genomic_DNA"/>
</dbReference>
<keyword evidence="1" id="KW-0175">Coiled coil</keyword>
<proteinExistence type="predicted"/>
<evidence type="ECO:0000256" key="1">
    <source>
        <dbReference type="SAM" id="Coils"/>
    </source>
</evidence>
<feature type="compositionally biased region" description="Basic and acidic residues" evidence="2">
    <location>
        <begin position="434"/>
        <end position="456"/>
    </location>
</feature>
<dbReference type="Proteomes" id="UP001583172">
    <property type="component" value="Unassembled WGS sequence"/>
</dbReference>
<evidence type="ECO:0000313" key="5">
    <source>
        <dbReference type="Proteomes" id="UP001583172"/>
    </source>
</evidence>
<comment type="caution">
    <text evidence="4">The sequence shown here is derived from an EMBL/GenBank/DDBJ whole genome shotgun (WGS) entry which is preliminary data.</text>
</comment>
<keyword evidence="5" id="KW-1185">Reference proteome</keyword>
<sequence length="456" mass="50991">MLTYQKPRNLVSSKMTSINNTAMHVAPLSTPPARKLVSVRRISKSSAFGAGPAPSHTSTGGKLSLGPGSTRTDRFWELFADPSRENDIFTFRGREGYRVRSTRVFGHLSQGLVFPLAYFPEINRPYQDQITAVGYEAATDDLLSRSFAETLGVVKWEFTERVESLPNIGRPPVFIRPTGWPRIQDVEKSVFAFDQRKKLWFITEKLNGVTMTVYKIAKNSTWAQSLPELPDGCPPTMQDDSNRYGVCSRTEDLIDRDDNLYWQTAKASGVLRVLPHIDNLPNIAVIGELCGSSIEGNTMNYPKGKHEFVVFAIWDIDQAKYLPPKKTLEICKRHGLRHMPVIGVMTVGELAMDTGELLRKAEEVNDVLATIEDILDDLEMAAKLMESVEAEFATSGSSSSSEGHGDVPSIQRLAIERCRRVYEEISALVASTRGLERRNEGKPREEGRKEHVPGFK</sequence>
<dbReference type="InterPro" id="IPR021122">
    <property type="entry name" value="RNA_ligase_dom_REL/Rnl2"/>
</dbReference>
<dbReference type="Gene3D" id="3.30.470.30">
    <property type="entry name" value="DNA ligase/mRNA capping enzyme"/>
    <property type="match status" value="1"/>
</dbReference>
<feature type="coiled-coil region" evidence="1">
    <location>
        <begin position="361"/>
        <end position="391"/>
    </location>
</feature>
<feature type="region of interest" description="Disordered" evidence="2">
    <location>
        <begin position="432"/>
        <end position="456"/>
    </location>
</feature>
<feature type="domain" description="RNA ligase" evidence="3">
    <location>
        <begin position="200"/>
        <end position="349"/>
    </location>
</feature>
<name>A0ABR3VJX0_HUMIN</name>
<protein>
    <recommendedName>
        <fullName evidence="3">RNA ligase domain-containing protein</fullName>
    </recommendedName>
</protein>
<evidence type="ECO:0000313" key="4">
    <source>
        <dbReference type="EMBL" id="KAL1842075.1"/>
    </source>
</evidence>
<accession>A0ABR3VJX0</accession>